<organism evidence="1 2">
    <name type="scientific">Streptomyces citrinus</name>
    <dbReference type="NCBI Taxonomy" id="3118173"/>
    <lineage>
        <taxon>Bacteria</taxon>
        <taxon>Bacillati</taxon>
        <taxon>Actinomycetota</taxon>
        <taxon>Actinomycetes</taxon>
        <taxon>Kitasatosporales</taxon>
        <taxon>Streptomycetaceae</taxon>
        <taxon>Streptomyces</taxon>
    </lineage>
</organism>
<proteinExistence type="predicted"/>
<gene>
    <name evidence="1" type="ORF">V2W30_25490</name>
</gene>
<name>A0ACD5AGK8_9ACTN</name>
<reference evidence="1" key="1">
    <citation type="journal article" date="2025" name="Int. J. Syst. Evol. Microbiol.">
        <title>Streptomyces citrinus sp. nov., with yellow diffusible pigment.</title>
        <authorList>
            <person name="He Y."/>
            <person name="Yang E."/>
            <person name="Xu J."/>
            <person name="Sun Y."/>
            <person name="Sun L."/>
        </authorList>
    </citation>
    <scope>NUCLEOTIDE SEQUENCE</scope>
    <source>
        <strain evidence="1">Q6</strain>
    </source>
</reference>
<evidence type="ECO:0000313" key="2">
    <source>
        <dbReference type="Proteomes" id="UP001432251"/>
    </source>
</evidence>
<dbReference type="EMBL" id="CP146022">
    <property type="protein sequence ID" value="WWQ66353.1"/>
    <property type="molecule type" value="Genomic_DNA"/>
</dbReference>
<evidence type="ECO:0000313" key="1">
    <source>
        <dbReference type="EMBL" id="WWQ66353.1"/>
    </source>
</evidence>
<keyword evidence="2" id="KW-1185">Reference proteome</keyword>
<sequence length="497" mass="50015">MTRATKTLALTAGAACTLCLALSLPGTAGAGTPLAVKDTLTIGNPVAGNNGFGVVTEQNATLGSTESEGPVAIGGDLRFGDGYNVALNHTGGYTAPGDSEPTALLVGGSVDYAGSSPTGVLKVLRDAYVKIGDMTGSQALNRDQNGAIVHTHIDATGRSYDATPRIELTTTQPASSVGPADLMDFPALFTTYRERAQEMARCTDNVVLRDGNGTPLADQDTVPANANLKVTLTEGITNVLHITGANLNNIGDLTFTNPPTADTPFLVVVDTTDEGGDFTWHTPTLAGAGGAAAPSMLWNFPDATSITVADGDTIEGTVFAPSADLTDLDASNMEGDIIVKSLVAGPLAADGRTDVNAGEIHYFPFAADLSCEGMGANGSPTPTPTPTPSPTEPTSAPSPGTPTPTPTPSPTEPTSAPSPGTPTPSTPSTPSTPAPSTPTPTAPAVVVPSTPAPSPTGPTLANTGAGRHLRLLGVIASGAVGAGAGVMLWAGRRRRAH</sequence>
<accession>A0ACD5AGK8</accession>
<protein>
    <submittedName>
        <fullName evidence="1">Choice-of-anchor A family protein</fullName>
    </submittedName>
</protein>
<dbReference type="Proteomes" id="UP001432251">
    <property type="component" value="Chromosome"/>
</dbReference>